<dbReference type="AlphaFoldDB" id="A0A9P8FAC1"/>
<gene>
    <name evidence="2" type="ORF">KCU98_g16380</name>
</gene>
<evidence type="ECO:0000313" key="2">
    <source>
        <dbReference type="EMBL" id="KAG9967435.1"/>
    </source>
</evidence>
<keyword evidence="3" id="KW-1185">Reference proteome</keyword>
<organism evidence="2 3">
    <name type="scientific">Aureobasidium melanogenum</name>
    <name type="common">Aureobasidium pullulans var. melanogenum</name>
    <dbReference type="NCBI Taxonomy" id="46634"/>
    <lineage>
        <taxon>Eukaryota</taxon>
        <taxon>Fungi</taxon>
        <taxon>Dikarya</taxon>
        <taxon>Ascomycota</taxon>
        <taxon>Pezizomycotina</taxon>
        <taxon>Dothideomycetes</taxon>
        <taxon>Dothideomycetidae</taxon>
        <taxon>Dothideales</taxon>
        <taxon>Saccotheciaceae</taxon>
        <taxon>Aureobasidium</taxon>
    </lineage>
</organism>
<feature type="non-terminal residue" evidence="2">
    <location>
        <position position="65"/>
    </location>
</feature>
<feature type="compositionally biased region" description="Polar residues" evidence="1">
    <location>
        <begin position="28"/>
        <end position="45"/>
    </location>
</feature>
<sequence>MSHRNTSAKDAPLYGAPKPAKRQKSGREISSSNTLAFTSQLQSLISAGPNSSANPSRSSTSRPRP</sequence>
<comment type="caution">
    <text evidence="2">The sequence shown here is derived from an EMBL/GenBank/DDBJ whole genome shotgun (WGS) entry which is preliminary data.</text>
</comment>
<feature type="region of interest" description="Disordered" evidence="1">
    <location>
        <begin position="1"/>
        <end position="65"/>
    </location>
</feature>
<feature type="compositionally biased region" description="Low complexity" evidence="1">
    <location>
        <begin position="46"/>
        <end position="65"/>
    </location>
</feature>
<dbReference type="EMBL" id="JAHFXS010003720">
    <property type="protein sequence ID" value="KAG9967435.1"/>
    <property type="molecule type" value="Genomic_DNA"/>
</dbReference>
<dbReference type="Proteomes" id="UP000729357">
    <property type="component" value="Unassembled WGS sequence"/>
</dbReference>
<accession>A0A9P8FAC1</accession>
<proteinExistence type="predicted"/>
<evidence type="ECO:0000313" key="3">
    <source>
        <dbReference type="Proteomes" id="UP000729357"/>
    </source>
</evidence>
<evidence type="ECO:0000256" key="1">
    <source>
        <dbReference type="SAM" id="MobiDB-lite"/>
    </source>
</evidence>
<reference evidence="2" key="1">
    <citation type="journal article" date="2021" name="J Fungi (Basel)">
        <title>Virulence traits and population genomics of the black yeast Aureobasidium melanogenum.</title>
        <authorList>
            <person name="Cernosa A."/>
            <person name="Sun X."/>
            <person name="Gostincar C."/>
            <person name="Fang C."/>
            <person name="Gunde-Cimerman N."/>
            <person name="Song Z."/>
        </authorList>
    </citation>
    <scope>NUCLEOTIDE SEQUENCE</scope>
    <source>
        <strain evidence="2">EXF-9298</strain>
    </source>
</reference>
<reference evidence="2" key="2">
    <citation type="submission" date="2021-08" db="EMBL/GenBank/DDBJ databases">
        <authorList>
            <person name="Gostincar C."/>
            <person name="Sun X."/>
            <person name="Song Z."/>
            <person name="Gunde-Cimerman N."/>
        </authorList>
    </citation>
    <scope>NUCLEOTIDE SEQUENCE</scope>
    <source>
        <strain evidence="2">EXF-9298</strain>
    </source>
</reference>
<protein>
    <submittedName>
        <fullName evidence="2">Uncharacterized protein</fullName>
    </submittedName>
</protein>
<name>A0A9P8FAC1_AURME</name>